<comment type="caution">
    <text evidence="2">The sequence shown here is derived from an EMBL/GenBank/DDBJ whole genome shotgun (WGS) entry which is preliminary data.</text>
</comment>
<dbReference type="SUPFAM" id="SSF103473">
    <property type="entry name" value="MFS general substrate transporter"/>
    <property type="match status" value="1"/>
</dbReference>
<name>A0AAW4PGS5_9EURY</name>
<keyword evidence="1" id="KW-0812">Transmembrane</keyword>
<dbReference type="AlphaFoldDB" id="A0AAW4PGS5"/>
<evidence type="ECO:0000313" key="2">
    <source>
        <dbReference type="EMBL" id="MBX0297029.1"/>
    </source>
</evidence>
<reference evidence="2 3" key="1">
    <citation type="submission" date="2021-06" db="EMBL/GenBank/DDBJ databases">
        <title>Halomicroarcula sp. a new haloarchaeum isolated from saline soil.</title>
        <authorList>
            <person name="Duran-Viseras A."/>
            <person name="Sanchez-Porro C."/>
            <person name="Ventosa A."/>
        </authorList>
    </citation>
    <scope>NUCLEOTIDE SEQUENCE [LARGE SCALE GENOMIC DNA]</scope>
    <source>
        <strain evidence="2 3">F27</strain>
    </source>
</reference>
<dbReference type="Gene3D" id="1.20.1250.20">
    <property type="entry name" value="MFS general substrate transporter like domains"/>
    <property type="match status" value="1"/>
</dbReference>
<sequence>MESELIGLRSTARGFGGMVAPPLVGLAANALGFEPVFLLVSLLSWIGLGIVAAFVTESHDPTASASGTVS</sequence>
<feature type="transmembrane region" description="Helical" evidence="1">
    <location>
        <begin position="12"/>
        <end position="30"/>
    </location>
</feature>
<dbReference type="RefSeq" id="WP_220581621.1">
    <property type="nucleotide sequence ID" value="NZ_RKLT01000013.1"/>
</dbReference>
<dbReference type="Proteomes" id="UP001430455">
    <property type="component" value="Unassembled WGS sequence"/>
</dbReference>
<keyword evidence="1" id="KW-1133">Transmembrane helix</keyword>
<gene>
    <name evidence="2" type="ORF">EGH23_19305</name>
</gene>
<evidence type="ECO:0008006" key="4">
    <source>
        <dbReference type="Google" id="ProtNLM"/>
    </source>
</evidence>
<accession>A0AAW4PGS5</accession>
<keyword evidence="3" id="KW-1185">Reference proteome</keyword>
<evidence type="ECO:0000313" key="3">
    <source>
        <dbReference type="Proteomes" id="UP001430455"/>
    </source>
</evidence>
<organism evidence="2 3">
    <name type="scientific">Haloarcula nitratireducens</name>
    <dbReference type="NCBI Taxonomy" id="2487749"/>
    <lineage>
        <taxon>Archaea</taxon>
        <taxon>Methanobacteriati</taxon>
        <taxon>Methanobacteriota</taxon>
        <taxon>Stenosarchaea group</taxon>
        <taxon>Halobacteria</taxon>
        <taxon>Halobacteriales</taxon>
        <taxon>Haloarculaceae</taxon>
        <taxon>Haloarcula</taxon>
    </lineage>
</organism>
<feature type="transmembrane region" description="Helical" evidence="1">
    <location>
        <begin position="36"/>
        <end position="55"/>
    </location>
</feature>
<evidence type="ECO:0000256" key="1">
    <source>
        <dbReference type="SAM" id="Phobius"/>
    </source>
</evidence>
<proteinExistence type="predicted"/>
<protein>
    <recommendedName>
        <fullName evidence="4">Major facilitator superfamily (MFS) profile domain-containing protein</fullName>
    </recommendedName>
</protein>
<dbReference type="InterPro" id="IPR036259">
    <property type="entry name" value="MFS_trans_sf"/>
</dbReference>
<keyword evidence="1" id="KW-0472">Membrane</keyword>
<dbReference type="EMBL" id="RKLT01000013">
    <property type="protein sequence ID" value="MBX0297029.1"/>
    <property type="molecule type" value="Genomic_DNA"/>
</dbReference>